<dbReference type="SUPFAM" id="SSF55729">
    <property type="entry name" value="Acyl-CoA N-acyltransferases (Nat)"/>
    <property type="match status" value="1"/>
</dbReference>
<feature type="domain" description="N-acetyltransferase" evidence="2">
    <location>
        <begin position="28"/>
        <end position="172"/>
    </location>
</feature>
<dbReference type="PANTHER" id="PTHR13947">
    <property type="entry name" value="GNAT FAMILY N-ACETYLTRANSFERASE"/>
    <property type="match status" value="1"/>
</dbReference>
<dbReference type="InterPro" id="IPR016181">
    <property type="entry name" value="Acyl_CoA_acyltransferase"/>
</dbReference>
<dbReference type="PANTHER" id="PTHR13947:SF37">
    <property type="entry name" value="LD18367P"/>
    <property type="match status" value="1"/>
</dbReference>
<dbReference type="InterPro" id="IPR050769">
    <property type="entry name" value="NAT_camello-type"/>
</dbReference>
<keyword evidence="1" id="KW-0808">Transferase</keyword>
<dbReference type="EMBL" id="CP061800">
    <property type="protein sequence ID" value="QTA88699.1"/>
    <property type="molecule type" value="Genomic_DNA"/>
</dbReference>
<proteinExistence type="predicted"/>
<dbReference type="Proteomes" id="UP000663722">
    <property type="component" value="Chromosome"/>
</dbReference>
<evidence type="ECO:0000313" key="3">
    <source>
        <dbReference type="EMBL" id="QTA88699.1"/>
    </source>
</evidence>
<gene>
    <name evidence="3" type="ORF">dnm_047460</name>
</gene>
<dbReference type="AlphaFoldDB" id="A0A975BN05"/>
<name>A0A975BN05_9BACT</name>
<protein>
    <submittedName>
        <fullName evidence="3">GNAT domain-containing protein</fullName>
    </submittedName>
</protein>
<keyword evidence="4" id="KW-1185">Reference proteome</keyword>
<evidence type="ECO:0000259" key="2">
    <source>
        <dbReference type="PROSITE" id="PS51186"/>
    </source>
</evidence>
<reference evidence="3" key="1">
    <citation type="journal article" date="2021" name="Microb. Physiol.">
        <title>Proteogenomic Insights into the Physiology of Marine, Sulfate-Reducing, Filamentous Desulfonema limicola and Desulfonema magnum.</title>
        <authorList>
            <person name="Schnaars V."/>
            <person name="Wohlbrand L."/>
            <person name="Scheve S."/>
            <person name="Hinrichs C."/>
            <person name="Reinhardt R."/>
            <person name="Rabus R."/>
        </authorList>
    </citation>
    <scope>NUCLEOTIDE SEQUENCE</scope>
    <source>
        <strain evidence="3">4be13</strain>
    </source>
</reference>
<dbReference type="Gene3D" id="3.40.630.30">
    <property type="match status" value="1"/>
</dbReference>
<accession>A0A975BN05</accession>
<dbReference type="InterPro" id="IPR000182">
    <property type="entry name" value="GNAT_dom"/>
</dbReference>
<evidence type="ECO:0000313" key="4">
    <source>
        <dbReference type="Proteomes" id="UP000663722"/>
    </source>
</evidence>
<dbReference type="CDD" id="cd04301">
    <property type="entry name" value="NAT_SF"/>
    <property type="match status" value="1"/>
</dbReference>
<organism evidence="3 4">
    <name type="scientific">Desulfonema magnum</name>
    <dbReference type="NCBI Taxonomy" id="45655"/>
    <lineage>
        <taxon>Bacteria</taxon>
        <taxon>Pseudomonadati</taxon>
        <taxon>Thermodesulfobacteriota</taxon>
        <taxon>Desulfobacteria</taxon>
        <taxon>Desulfobacterales</taxon>
        <taxon>Desulfococcaceae</taxon>
        <taxon>Desulfonema</taxon>
    </lineage>
</organism>
<evidence type="ECO:0000256" key="1">
    <source>
        <dbReference type="ARBA" id="ARBA00022679"/>
    </source>
</evidence>
<dbReference type="Pfam" id="PF00583">
    <property type="entry name" value="Acetyltransf_1"/>
    <property type="match status" value="1"/>
</dbReference>
<dbReference type="KEGG" id="dmm:dnm_047460"/>
<dbReference type="RefSeq" id="WP_207683351.1">
    <property type="nucleotide sequence ID" value="NZ_CP061800.1"/>
</dbReference>
<sequence>MKDQNRDKAQADKGFSFQFRHQLRPGDMGYIVYLHGTLYAKEYGFDHTFEPYVAEPLSQFIRSPSDRNRIWIAETHGNIVGTIAIVSVSEEKAQLRWLLVHPDARGKGLGKKMLQKAIIFCKQNQYKSVFLWTVSELTTATKIYRSEGFVKTEEKTHYLWGVTVTEEQYELNL</sequence>
<dbReference type="GO" id="GO:0008080">
    <property type="term" value="F:N-acetyltransferase activity"/>
    <property type="evidence" value="ECO:0007669"/>
    <property type="project" value="InterPro"/>
</dbReference>
<dbReference type="PROSITE" id="PS51186">
    <property type="entry name" value="GNAT"/>
    <property type="match status" value="1"/>
</dbReference>